<dbReference type="Proteomes" id="UP000182658">
    <property type="component" value="Unassembled WGS sequence"/>
</dbReference>
<organism evidence="2 3">
    <name type="scientific">Coniochaeta ligniaria NRRL 30616</name>
    <dbReference type="NCBI Taxonomy" id="1408157"/>
    <lineage>
        <taxon>Eukaryota</taxon>
        <taxon>Fungi</taxon>
        <taxon>Dikarya</taxon>
        <taxon>Ascomycota</taxon>
        <taxon>Pezizomycotina</taxon>
        <taxon>Sordariomycetes</taxon>
        <taxon>Sordariomycetidae</taxon>
        <taxon>Coniochaetales</taxon>
        <taxon>Coniochaetaceae</taxon>
        <taxon>Coniochaeta</taxon>
    </lineage>
</organism>
<sequence length="322" mass="35602">MDPDEGPDKPPISDIAPDGDLILVVGPEKSQLKVYSQCLRAASSVFNAMFGADWSEGKGLSSQSPCEIPLEEDDASALRTIFCVLHHRNTEVPDSEALTPTEILNIAIASDKYDLAVALKYVSALWLKPKRGLDLMDMGRLMTAALLLEDSRMFAAQTLELILQWHGSYLGLLDDAVIAQFVPFKAAYQLEQRRGQMRADLAELIATHAARKTECPNGSSTCAWIEKRNSSYPYGSIQSAYGPAKIFNTKVAEVVQRIQDATFEDNLRVKISCNVHNNFKSRFHEPLTHDQTMAGRLEAIKQRAAICIDCVKGTTPCKFKHG</sequence>
<dbReference type="AlphaFoldDB" id="A0A1J7IN10"/>
<gene>
    <name evidence="2" type="ORF">CONLIGDRAFT_638285</name>
</gene>
<evidence type="ECO:0000313" key="2">
    <source>
        <dbReference type="EMBL" id="OIW22505.1"/>
    </source>
</evidence>
<dbReference type="OrthoDB" id="5275938at2759"/>
<keyword evidence="3" id="KW-1185">Reference proteome</keyword>
<dbReference type="EMBL" id="KV875113">
    <property type="protein sequence ID" value="OIW22505.1"/>
    <property type="molecule type" value="Genomic_DNA"/>
</dbReference>
<reference evidence="2 3" key="1">
    <citation type="submission" date="2016-10" db="EMBL/GenBank/DDBJ databases">
        <title>Draft genome sequence of Coniochaeta ligniaria NRRL30616, a lignocellulolytic fungus for bioabatement of inhibitors in plant biomass hydrolysates.</title>
        <authorList>
            <consortium name="DOE Joint Genome Institute"/>
            <person name="Jimenez D.J."/>
            <person name="Hector R.E."/>
            <person name="Riley R."/>
            <person name="Sun H."/>
            <person name="Grigoriev I.V."/>
            <person name="Van Elsas J.D."/>
            <person name="Nichols N.N."/>
        </authorList>
    </citation>
    <scope>NUCLEOTIDE SEQUENCE [LARGE SCALE GENOMIC DNA]</scope>
    <source>
        <strain evidence="2 3">NRRL 30616</strain>
    </source>
</reference>
<dbReference type="Gene3D" id="3.30.710.10">
    <property type="entry name" value="Potassium Channel Kv1.1, Chain A"/>
    <property type="match status" value="1"/>
</dbReference>
<dbReference type="InParanoid" id="A0A1J7IN10"/>
<evidence type="ECO:0000259" key="1">
    <source>
        <dbReference type="PROSITE" id="PS50097"/>
    </source>
</evidence>
<dbReference type="PROSITE" id="PS50097">
    <property type="entry name" value="BTB"/>
    <property type="match status" value="1"/>
</dbReference>
<dbReference type="STRING" id="1408157.A0A1J7IN10"/>
<accession>A0A1J7IN10</accession>
<dbReference type="InterPro" id="IPR011333">
    <property type="entry name" value="SKP1/BTB/POZ_sf"/>
</dbReference>
<dbReference type="InterPro" id="IPR000210">
    <property type="entry name" value="BTB/POZ_dom"/>
</dbReference>
<evidence type="ECO:0000313" key="3">
    <source>
        <dbReference type="Proteomes" id="UP000182658"/>
    </source>
</evidence>
<name>A0A1J7IN10_9PEZI</name>
<proteinExistence type="predicted"/>
<feature type="domain" description="BTB" evidence="1">
    <location>
        <begin position="19"/>
        <end position="94"/>
    </location>
</feature>
<protein>
    <recommendedName>
        <fullName evidence="1">BTB domain-containing protein</fullName>
    </recommendedName>
</protein>